<dbReference type="Proteomes" id="UP001366060">
    <property type="component" value="Unassembled WGS sequence"/>
</dbReference>
<dbReference type="Gene3D" id="1.20.5.300">
    <property type="match status" value="1"/>
</dbReference>
<evidence type="ECO:0000256" key="1">
    <source>
        <dbReference type="HAMAP-Rule" id="MF_00715"/>
    </source>
</evidence>
<protein>
    <recommendedName>
        <fullName evidence="1">Protein SlyX homolog</fullName>
    </recommendedName>
</protein>
<dbReference type="EMBL" id="JBAKBA010000026">
    <property type="protein sequence ID" value="MEL0659816.1"/>
    <property type="molecule type" value="Genomic_DNA"/>
</dbReference>
<keyword evidence="2" id="KW-0175">Coiled coil</keyword>
<sequence>MNSTQVELEERIEQLEMKIAFQEDNIDTLNKEIFEQQRRTQQLIEQVALLAVKLKESEPNQLASEKEEMRPPHY</sequence>
<organism evidence="3 4">
    <name type="scientific">Psychromonas arctica</name>
    <dbReference type="NCBI Taxonomy" id="168275"/>
    <lineage>
        <taxon>Bacteria</taxon>
        <taxon>Pseudomonadati</taxon>
        <taxon>Pseudomonadota</taxon>
        <taxon>Gammaproteobacteria</taxon>
        <taxon>Alteromonadales</taxon>
        <taxon>Psychromonadaceae</taxon>
        <taxon>Psychromonas</taxon>
    </lineage>
</organism>
<dbReference type="HAMAP" id="MF_00715">
    <property type="entry name" value="SlyX"/>
    <property type="match status" value="1"/>
</dbReference>
<dbReference type="PANTHER" id="PTHR36508:SF1">
    <property type="entry name" value="PROTEIN SLYX"/>
    <property type="match status" value="1"/>
</dbReference>
<dbReference type="InterPro" id="IPR007236">
    <property type="entry name" value="SlyX"/>
</dbReference>
<comment type="caution">
    <text evidence="3">The sequence shown here is derived from an EMBL/GenBank/DDBJ whole genome shotgun (WGS) entry which is preliminary data.</text>
</comment>
<dbReference type="RefSeq" id="WP_298939779.1">
    <property type="nucleotide sequence ID" value="NZ_JBAKBA010000026.1"/>
</dbReference>
<evidence type="ECO:0000313" key="3">
    <source>
        <dbReference type="EMBL" id="MEL0659816.1"/>
    </source>
</evidence>
<gene>
    <name evidence="1" type="primary">slyX</name>
    <name evidence="3" type="ORF">V6255_11775</name>
</gene>
<comment type="similarity">
    <text evidence="1">Belongs to the SlyX family.</text>
</comment>
<name>A0ABU9HDJ8_9GAMM</name>
<keyword evidence="4" id="KW-1185">Reference proteome</keyword>
<evidence type="ECO:0000256" key="2">
    <source>
        <dbReference type="SAM" id="Coils"/>
    </source>
</evidence>
<dbReference type="PANTHER" id="PTHR36508">
    <property type="entry name" value="PROTEIN SLYX"/>
    <property type="match status" value="1"/>
</dbReference>
<dbReference type="Pfam" id="PF04102">
    <property type="entry name" value="SlyX"/>
    <property type="match status" value="1"/>
</dbReference>
<accession>A0ABU9HDJ8</accession>
<reference evidence="3 4" key="1">
    <citation type="submission" date="2024-02" db="EMBL/GenBank/DDBJ databases">
        <title>Bacteria isolated from the canopy kelp, Nereocystis luetkeana.</title>
        <authorList>
            <person name="Pfister C.A."/>
            <person name="Younker I.T."/>
            <person name="Light S.H."/>
        </authorList>
    </citation>
    <scope>NUCLEOTIDE SEQUENCE [LARGE SCALE GENOMIC DNA]</scope>
    <source>
        <strain evidence="3 4">TI.2.07</strain>
    </source>
</reference>
<feature type="coiled-coil region" evidence="2">
    <location>
        <begin position="5"/>
        <end position="46"/>
    </location>
</feature>
<evidence type="ECO:0000313" key="4">
    <source>
        <dbReference type="Proteomes" id="UP001366060"/>
    </source>
</evidence>
<proteinExistence type="inferred from homology"/>